<name>A0A929QS89_ABIDE</name>
<comment type="caution">
    <text evidence="1">The sequence shown here is derived from an EMBL/GenBank/DDBJ whole genome shotgun (WGS) entry which is preliminary data.</text>
</comment>
<dbReference type="Proteomes" id="UP000757900">
    <property type="component" value="Unassembled WGS sequence"/>
</dbReference>
<dbReference type="AlphaFoldDB" id="A0A929QS89"/>
<organism evidence="1 2">
    <name type="scientific">Abiotrophia defectiva</name>
    <name type="common">Streptococcus defectivus</name>
    <dbReference type="NCBI Taxonomy" id="46125"/>
    <lineage>
        <taxon>Bacteria</taxon>
        <taxon>Bacillati</taxon>
        <taxon>Bacillota</taxon>
        <taxon>Bacilli</taxon>
        <taxon>Lactobacillales</taxon>
        <taxon>Aerococcaceae</taxon>
        <taxon>Abiotrophia</taxon>
    </lineage>
</organism>
<evidence type="ECO:0000313" key="1">
    <source>
        <dbReference type="EMBL" id="MBF0934026.1"/>
    </source>
</evidence>
<evidence type="ECO:0000313" key="2">
    <source>
        <dbReference type="Proteomes" id="UP000757900"/>
    </source>
</evidence>
<gene>
    <name evidence="1" type="ORF">HXK00_00100</name>
</gene>
<sequence>MFTIENFPEEYFGYKVIDRNENVLFLEYSYSNIYWIKNKSVAVKFSGLDGQRLFIHTVEKDNGGKYHSTGCFSVENSHSVLSQFFDALSVGEIDYSNCNEFTGVEYVALTPEGMVAVIAEEERYHTNIDGDMVTVRKHKGDIRFVEIEFDSMYCVVKGVSESGNVLDMFNTCRTGFIVEYIKEFLGDYSNVRIGMVEARLDDYING</sequence>
<reference evidence="1" key="1">
    <citation type="submission" date="2020-04" db="EMBL/GenBank/DDBJ databases">
        <title>Deep metagenomics examines the oral microbiome during advanced dental caries in children, revealing novel taxa and co-occurrences with host molecules.</title>
        <authorList>
            <person name="Baker J.L."/>
            <person name="Morton J.T."/>
            <person name="Dinis M."/>
            <person name="Alvarez R."/>
            <person name="Tran N.C."/>
            <person name="Knight R."/>
            <person name="Edlund A."/>
        </authorList>
    </citation>
    <scope>NUCLEOTIDE SEQUENCE</scope>
    <source>
        <strain evidence="1">JCVI_23_bin.16</strain>
    </source>
</reference>
<proteinExistence type="predicted"/>
<dbReference type="EMBL" id="JABZFV010000001">
    <property type="protein sequence ID" value="MBF0934026.1"/>
    <property type="molecule type" value="Genomic_DNA"/>
</dbReference>
<accession>A0A929QS89</accession>
<protein>
    <submittedName>
        <fullName evidence="1">Uncharacterized protein</fullName>
    </submittedName>
</protein>